<dbReference type="HAMAP" id="MF_00171">
    <property type="entry name" value="TruA"/>
    <property type="match status" value="1"/>
</dbReference>
<dbReference type="FunFam" id="3.30.70.580:FF:000007">
    <property type="entry name" value="tRNA pseudouridine synthase"/>
    <property type="match status" value="1"/>
</dbReference>
<dbReference type="InterPro" id="IPR020094">
    <property type="entry name" value="TruA/RsuA/RluB/E/F_N"/>
</dbReference>
<feature type="domain" description="Pseudouridine synthase I TruA alpha/beta" evidence="4">
    <location>
        <begin position="214"/>
        <end position="330"/>
    </location>
</feature>
<dbReference type="AlphaFoldDB" id="A0A1B6CQ65"/>
<dbReference type="PANTHER" id="PTHR11142">
    <property type="entry name" value="PSEUDOURIDYLATE SYNTHASE"/>
    <property type="match status" value="1"/>
</dbReference>
<dbReference type="PANTHER" id="PTHR11142:SF5">
    <property type="entry name" value="TRNA PSEUDOURIDINE(38_39) SYNTHASE"/>
    <property type="match status" value="1"/>
</dbReference>
<dbReference type="GO" id="GO:0009982">
    <property type="term" value="F:pseudouridine synthase activity"/>
    <property type="evidence" value="ECO:0007669"/>
    <property type="project" value="InterPro"/>
</dbReference>
<dbReference type="InterPro" id="IPR020103">
    <property type="entry name" value="PsdUridine_synth_cat_dom_sf"/>
</dbReference>
<evidence type="ECO:0000256" key="3">
    <source>
        <dbReference type="ARBA" id="ARBA00023235"/>
    </source>
</evidence>
<dbReference type="GO" id="GO:0005634">
    <property type="term" value="C:nucleus"/>
    <property type="evidence" value="ECO:0007669"/>
    <property type="project" value="TreeGrafter"/>
</dbReference>
<dbReference type="GO" id="GO:0031119">
    <property type="term" value="P:tRNA pseudouridine synthesis"/>
    <property type="evidence" value="ECO:0007669"/>
    <property type="project" value="TreeGrafter"/>
</dbReference>
<dbReference type="InterPro" id="IPR020095">
    <property type="entry name" value="PsdUridine_synth_TruA_C"/>
</dbReference>
<sequence>MINEEISLEPRAVEIIKKVKSLTTNELNKFSKEELINKVIQLSAHNTQLKNIINKKKLTNDVNEQPQISKRSFDFSRCNKKHILIKLLYLGWDYQGFATQEDTIETIEHHLFEALIKSCLIESRQTSNYHRCGRTDKGVSSFGQVISISLRCSHEGQPELKYCKILNRLLPKNIRTLAWRPVSADFSARFNCSSRTYKYFFPQGELNIKVMNEAAQFLIGTNDFRNLCKMDVGNGIVNFTRIINKANIEVLSEHSHPHSSGYNMCVFTLEGQGFLWHQVRCIMGLLLLVGFESEQPQIIKDLLNVNKHPKKPQYSMAHEVPLNLYHCTFEFENTEGDWVIDKKSLSEVVKTLQQTWSLLTIKETMVGTMLEDISKGLLDIPQNDQASGLLQGVKRKVYIPLLERPKCESLESRIEHYVKKKRIQLKNT</sequence>
<dbReference type="CDD" id="cd02569">
    <property type="entry name" value="PseudoU_synth_ScPus3"/>
    <property type="match status" value="1"/>
</dbReference>
<gene>
    <name evidence="5" type="ORF">g.7687</name>
</gene>
<dbReference type="Gene3D" id="3.30.70.580">
    <property type="entry name" value="Pseudouridine synthase I, catalytic domain, N-terminal subdomain"/>
    <property type="match status" value="1"/>
</dbReference>
<dbReference type="SUPFAM" id="SSF55120">
    <property type="entry name" value="Pseudouridine synthase"/>
    <property type="match status" value="1"/>
</dbReference>
<dbReference type="Gene3D" id="3.30.70.660">
    <property type="entry name" value="Pseudouridine synthase I, catalytic domain, C-terminal subdomain"/>
    <property type="match status" value="1"/>
</dbReference>
<evidence type="ECO:0000256" key="1">
    <source>
        <dbReference type="ARBA" id="ARBA00009375"/>
    </source>
</evidence>
<protein>
    <recommendedName>
        <fullName evidence="4">Pseudouridine synthase I TruA alpha/beta domain-containing protein</fullName>
    </recommendedName>
</protein>
<keyword evidence="2" id="KW-0819">tRNA processing</keyword>
<dbReference type="InterPro" id="IPR041707">
    <property type="entry name" value="Pus3-like"/>
</dbReference>
<evidence type="ECO:0000259" key="4">
    <source>
        <dbReference type="Pfam" id="PF01416"/>
    </source>
</evidence>
<evidence type="ECO:0000313" key="5">
    <source>
        <dbReference type="EMBL" id="JAS15656.1"/>
    </source>
</evidence>
<dbReference type="EMBL" id="GEDC01021642">
    <property type="protein sequence ID" value="JAS15656.1"/>
    <property type="molecule type" value="Transcribed_RNA"/>
</dbReference>
<dbReference type="NCBIfam" id="TIGR00071">
    <property type="entry name" value="hisT_truA"/>
    <property type="match status" value="1"/>
</dbReference>
<dbReference type="GO" id="GO:0005737">
    <property type="term" value="C:cytoplasm"/>
    <property type="evidence" value="ECO:0007669"/>
    <property type="project" value="TreeGrafter"/>
</dbReference>
<name>A0A1B6CQ65_9HEMI</name>
<dbReference type="InterPro" id="IPR020097">
    <property type="entry name" value="PsdUridine_synth_TruA_a/b_dom"/>
</dbReference>
<keyword evidence="3" id="KW-0413">Isomerase</keyword>
<organism evidence="5">
    <name type="scientific">Clastoptera arizonana</name>
    <name type="common">Arizona spittle bug</name>
    <dbReference type="NCBI Taxonomy" id="38151"/>
    <lineage>
        <taxon>Eukaryota</taxon>
        <taxon>Metazoa</taxon>
        <taxon>Ecdysozoa</taxon>
        <taxon>Arthropoda</taxon>
        <taxon>Hexapoda</taxon>
        <taxon>Insecta</taxon>
        <taxon>Pterygota</taxon>
        <taxon>Neoptera</taxon>
        <taxon>Paraneoptera</taxon>
        <taxon>Hemiptera</taxon>
        <taxon>Auchenorrhyncha</taxon>
        <taxon>Cercopoidea</taxon>
        <taxon>Clastopteridae</taxon>
        <taxon>Clastoptera</taxon>
    </lineage>
</organism>
<proteinExistence type="inferred from homology"/>
<reference evidence="5" key="1">
    <citation type="submission" date="2015-12" db="EMBL/GenBank/DDBJ databases">
        <title>De novo transcriptome assembly of four potential Pierce s Disease insect vectors from Arizona vineyards.</title>
        <authorList>
            <person name="Tassone E.E."/>
        </authorList>
    </citation>
    <scope>NUCLEOTIDE SEQUENCE</scope>
</reference>
<dbReference type="GO" id="GO:0003723">
    <property type="term" value="F:RNA binding"/>
    <property type="evidence" value="ECO:0007669"/>
    <property type="project" value="InterPro"/>
</dbReference>
<evidence type="ECO:0000256" key="2">
    <source>
        <dbReference type="ARBA" id="ARBA00022694"/>
    </source>
</evidence>
<comment type="similarity">
    <text evidence="1">Belongs to the tRNA pseudouridine synthase TruA family.</text>
</comment>
<accession>A0A1B6CQ65</accession>
<dbReference type="GO" id="GO:1990481">
    <property type="term" value="P:mRNA pseudouridine synthesis"/>
    <property type="evidence" value="ECO:0007669"/>
    <property type="project" value="TreeGrafter"/>
</dbReference>
<dbReference type="InterPro" id="IPR001406">
    <property type="entry name" value="PsdUridine_synth_TruA"/>
</dbReference>
<dbReference type="Pfam" id="PF01416">
    <property type="entry name" value="PseudoU_synth_1"/>
    <property type="match status" value="1"/>
</dbReference>